<reference evidence="2 3" key="1">
    <citation type="journal article" date="2018" name="Cell">
        <title>The Chara Genome: Secondary Complexity and Implications for Plant Terrestrialization.</title>
        <authorList>
            <person name="Nishiyama T."/>
            <person name="Sakayama H."/>
            <person name="Vries J.D."/>
            <person name="Buschmann H."/>
            <person name="Saint-Marcoux D."/>
            <person name="Ullrich K.K."/>
            <person name="Haas F.B."/>
            <person name="Vanderstraeten L."/>
            <person name="Becker D."/>
            <person name="Lang D."/>
            <person name="Vosolsobe S."/>
            <person name="Rombauts S."/>
            <person name="Wilhelmsson P.K.I."/>
            <person name="Janitza P."/>
            <person name="Kern R."/>
            <person name="Heyl A."/>
            <person name="Rumpler F."/>
            <person name="Villalobos L.I.A.C."/>
            <person name="Clay J.M."/>
            <person name="Skokan R."/>
            <person name="Toyoda A."/>
            <person name="Suzuki Y."/>
            <person name="Kagoshima H."/>
            <person name="Schijlen E."/>
            <person name="Tajeshwar N."/>
            <person name="Catarino B."/>
            <person name="Hetherington A.J."/>
            <person name="Saltykova A."/>
            <person name="Bonnot C."/>
            <person name="Breuninger H."/>
            <person name="Symeonidi A."/>
            <person name="Radhakrishnan G.V."/>
            <person name="Van Nieuwerburgh F."/>
            <person name="Deforce D."/>
            <person name="Chang C."/>
            <person name="Karol K.G."/>
            <person name="Hedrich R."/>
            <person name="Ulvskov P."/>
            <person name="Glockner G."/>
            <person name="Delwiche C.F."/>
            <person name="Petrasek J."/>
            <person name="Van de Peer Y."/>
            <person name="Friml J."/>
            <person name="Beilby M."/>
            <person name="Dolan L."/>
            <person name="Kohara Y."/>
            <person name="Sugano S."/>
            <person name="Fujiyama A."/>
            <person name="Delaux P.-M."/>
            <person name="Quint M."/>
            <person name="TheiBen G."/>
            <person name="Hagemann M."/>
            <person name="Harholt J."/>
            <person name="Dunand C."/>
            <person name="Zachgo S."/>
            <person name="Langdale J."/>
            <person name="Maumus F."/>
            <person name="Straeten D.V.D."/>
            <person name="Gould S.B."/>
            <person name="Rensing S.A."/>
        </authorList>
    </citation>
    <scope>NUCLEOTIDE SEQUENCE [LARGE SCALE GENOMIC DNA]</scope>
    <source>
        <strain evidence="2 3">S276</strain>
    </source>
</reference>
<feature type="compositionally biased region" description="Low complexity" evidence="1">
    <location>
        <begin position="298"/>
        <end position="309"/>
    </location>
</feature>
<feature type="region of interest" description="Disordered" evidence="1">
    <location>
        <begin position="295"/>
        <end position="350"/>
    </location>
</feature>
<evidence type="ECO:0000313" key="3">
    <source>
        <dbReference type="Proteomes" id="UP000265515"/>
    </source>
</evidence>
<comment type="caution">
    <text evidence="2">The sequence shown here is derived from an EMBL/GenBank/DDBJ whole genome shotgun (WGS) entry which is preliminary data.</text>
</comment>
<name>A0A388L2Z0_CHABU</name>
<dbReference type="AlphaFoldDB" id="A0A388L2Z0"/>
<accession>A0A388L2Z0</accession>
<keyword evidence="3" id="KW-1185">Reference proteome</keyword>
<proteinExistence type="predicted"/>
<gene>
    <name evidence="2" type="ORF">CBR_g22888</name>
</gene>
<dbReference type="Proteomes" id="UP000265515">
    <property type="component" value="Unassembled WGS sequence"/>
</dbReference>
<evidence type="ECO:0000256" key="1">
    <source>
        <dbReference type="SAM" id="MobiDB-lite"/>
    </source>
</evidence>
<evidence type="ECO:0000313" key="2">
    <source>
        <dbReference type="EMBL" id="GBG76671.1"/>
    </source>
</evidence>
<dbReference type="EMBL" id="BFEA01000250">
    <property type="protein sequence ID" value="GBG76671.1"/>
    <property type="molecule type" value="Genomic_DNA"/>
</dbReference>
<sequence length="488" mass="51898">MRSTVRRESSSTRIVHWDDEGAATTQVAVASAEVAASPAEFGAASKEVVDGSVEVVAPSAEAVVASTKIAAGSAKVGGAVAEVGRASAQFGVSLSDDMFGASFGLPLTLAGEHGSGGVDAQATPISQILRGFPSCSVGDISSNMLREVAEETQGLLGQYEHVVGDDGECRPVQERVPESEQDKTDREERERALELARHCEMTQSIAARAREERMLETGDGAGHCMAEDAEVECGGAVRGDACERSALSVHGVCVLPFVGALSAGELEWQAREDPLRADRRRRMDKASRRVMAEGPAYVSCSPSVPSSTTNVILPTQAEGPSTTPSPASAPGGESPSPKSWKKKMRAGKSLSTMRRVTHQMWASQPGLAGLHPRTREALGRDVVANAVGWRERAFTRETEQRISAPAEVTVPRPRGQISTTSREEHDEHSCPPGRSMTGRILGEDVRVLTTATITDSRRLGVGYRRFRDASWPAEEGFRIRPSSGTGQG</sequence>
<feature type="region of interest" description="Disordered" evidence="1">
    <location>
        <begin position="167"/>
        <end position="187"/>
    </location>
</feature>
<feature type="compositionally biased region" description="Low complexity" evidence="1">
    <location>
        <begin position="319"/>
        <end position="338"/>
    </location>
</feature>
<dbReference type="Gramene" id="GBG76671">
    <property type="protein sequence ID" value="GBG76671"/>
    <property type="gene ID" value="CBR_g22888"/>
</dbReference>
<feature type="region of interest" description="Disordered" evidence="1">
    <location>
        <begin position="414"/>
        <end position="435"/>
    </location>
</feature>
<organism evidence="2 3">
    <name type="scientific">Chara braunii</name>
    <name type="common">Braun's stonewort</name>
    <dbReference type="NCBI Taxonomy" id="69332"/>
    <lineage>
        <taxon>Eukaryota</taxon>
        <taxon>Viridiplantae</taxon>
        <taxon>Streptophyta</taxon>
        <taxon>Charophyceae</taxon>
        <taxon>Charales</taxon>
        <taxon>Characeae</taxon>
        <taxon>Chara</taxon>
    </lineage>
</organism>
<protein>
    <submittedName>
        <fullName evidence="2">Uncharacterized protein</fullName>
    </submittedName>
</protein>